<dbReference type="Proteomes" id="UP001262754">
    <property type="component" value="Unassembled WGS sequence"/>
</dbReference>
<sequence length="286" mass="29601">MPSPALVAIALAQALAAGSPGAGSPAPLLPGVIDSPDTEVRPAFSPDGRCVLWGSIGAPKTAWRILQTCRADAGWSKPAAVSFDGPDNDFDPAFSPDGRTVYFFSNRPGGQGGDDLYAVDRDPATGAFGVPRNLGPRFNTPGDEWAPAPTVDGKLIFSSDGHGGLGRQDLFEGDLAGDAPVRGLGPGVNGPLDDFDATLLADGRTLVFASGDLKAETRVALHSARRSDDGRFGPRHALAAPVNCSEAINNGPAIDPKRPEALYYSAYCPALGPGRMDIFEVPAPTP</sequence>
<feature type="signal peptide" evidence="1">
    <location>
        <begin position="1"/>
        <end position="22"/>
    </location>
</feature>
<comment type="caution">
    <text evidence="2">The sequence shown here is derived from an EMBL/GenBank/DDBJ whole genome shotgun (WGS) entry which is preliminary data.</text>
</comment>
<reference evidence="2 3" key="1">
    <citation type="submission" date="2023-07" db="EMBL/GenBank/DDBJ databases">
        <title>Sorghum-associated microbial communities from plants grown in Nebraska, USA.</title>
        <authorList>
            <person name="Schachtman D."/>
        </authorList>
    </citation>
    <scope>NUCLEOTIDE SEQUENCE [LARGE SCALE GENOMIC DNA]</scope>
    <source>
        <strain evidence="2 3">DS2154</strain>
    </source>
</reference>
<dbReference type="Pfam" id="PF07676">
    <property type="entry name" value="PD40"/>
    <property type="match status" value="3"/>
</dbReference>
<evidence type="ECO:0000313" key="2">
    <source>
        <dbReference type="EMBL" id="MDR6531756.1"/>
    </source>
</evidence>
<organism evidence="2 3">
    <name type="scientific">Caulobacter rhizosphaerae</name>
    <dbReference type="NCBI Taxonomy" id="2010972"/>
    <lineage>
        <taxon>Bacteria</taxon>
        <taxon>Pseudomonadati</taxon>
        <taxon>Pseudomonadota</taxon>
        <taxon>Alphaproteobacteria</taxon>
        <taxon>Caulobacterales</taxon>
        <taxon>Caulobacteraceae</taxon>
        <taxon>Caulobacter</taxon>
    </lineage>
</organism>
<dbReference type="EMBL" id="JAVDRL010000006">
    <property type="protein sequence ID" value="MDR6531756.1"/>
    <property type="molecule type" value="Genomic_DNA"/>
</dbReference>
<name>A0ABU1MZZ3_9CAUL</name>
<proteinExistence type="predicted"/>
<accession>A0ABU1MZZ3</accession>
<dbReference type="InterPro" id="IPR011659">
    <property type="entry name" value="WD40"/>
</dbReference>
<dbReference type="Gene3D" id="2.120.10.30">
    <property type="entry name" value="TolB, C-terminal domain"/>
    <property type="match status" value="1"/>
</dbReference>
<dbReference type="RefSeq" id="WP_310031858.1">
    <property type="nucleotide sequence ID" value="NZ_JAVDRL010000006.1"/>
</dbReference>
<keyword evidence="3" id="KW-1185">Reference proteome</keyword>
<keyword evidence="1" id="KW-0732">Signal</keyword>
<evidence type="ECO:0000256" key="1">
    <source>
        <dbReference type="SAM" id="SignalP"/>
    </source>
</evidence>
<gene>
    <name evidence="2" type="ORF">J2800_002503</name>
</gene>
<dbReference type="SUPFAM" id="SSF82171">
    <property type="entry name" value="DPP6 N-terminal domain-like"/>
    <property type="match status" value="1"/>
</dbReference>
<evidence type="ECO:0000313" key="3">
    <source>
        <dbReference type="Proteomes" id="UP001262754"/>
    </source>
</evidence>
<protein>
    <submittedName>
        <fullName evidence="2">Tol biopolymer transport system component</fullName>
    </submittedName>
</protein>
<feature type="chain" id="PRO_5045724512" evidence="1">
    <location>
        <begin position="23"/>
        <end position="286"/>
    </location>
</feature>
<dbReference type="InterPro" id="IPR011042">
    <property type="entry name" value="6-blade_b-propeller_TolB-like"/>
</dbReference>